<feature type="binding site" evidence="9">
    <location>
        <position position="18"/>
    </location>
    <ligand>
        <name>ATP</name>
        <dbReference type="ChEBI" id="CHEBI:30616"/>
    </ligand>
</feature>
<dbReference type="PANTHER" id="PTHR21342:SF1">
    <property type="entry name" value="PHOSPHOPANTETHEINE ADENYLYLTRANSFERASE"/>
    <property type="match status" value="1"/>
</dbReference>
<dbReference type="GO" id="GO:0015937">
    <property type="term" value="P:coenzyme A biosynthetic process"/>
    <property type="evidence" value="ECO:0007669"/>
    <property type="project" value="UniProtKB-UniRule"/>
</dbReference>
<sequence length="162" mass="18274">MQRICLFPGTFDPVTLGHTDIIDRAVDLFDELIIGIGVNSTKVPMFTVEQRVAWLQEIYKHQPKIKVSAYEGLTVNFCKKVNAQFILRGIRYVADFEYEKGIADMNRKIDPTVETIFLTCSPEFSTIASTLVRDVIRNGGDATQFLPKEVAAAIKTMDLQNK</sequence>
<dbReference type="NCBIfam" id="TIGR01510">
    <property type="entry name" value="coaD_prev_kdtB"/>
    <property type="match status" value="1"/>
</dbReference>
<keyword evidence="6 9" id="KW-0460">Magnesium</keyword>
<name>A0A327QEN7_9BACT</name>
<dbReference type="InterPro" id="IPR001980">
    <property type="entry name" value="PPAT"/>
</dbReference>
<keyword evidence="12" id="KW-1185">Reference proteome</keyword>
<reference evidence="11 12" key="1">
    <citation type="submission" date="2018-06" db="EMBL/GenBank/DDBJ databases">
        <title>Genomic Encyclopedia of Archaeal and Bacterial Type Strains, Phase II (KMG-II): from individual species to whole genera.</title>
        <authorList>
            <person name="Goeker M."/>
        </authorList>
    </citation>
    <scope>NUCLEOTIDE SEQUENCE [LARGE SCALE GENOMIC DNA]</scope>
    <source>
        <strain evidence="11 12">DSM 23857</strain>
    </source>
</reference>
<dbReference type="UniPathway" id="UPA00241">
    <property type="reaction ID" value="UER00355"/>
</dbReference>
<dbReference type="EMBL" id="QLLL01000006">
    <property type="protein sequence ID" value="RAJ02244.1"/>
    <property type="molecule type" value="Genomic_DNA"/>
</dbReference>
<keyword evidence="2 9" id="KW-0808">Transferase</keyword>
<evidence type="ECO:0000256" key="1">
    <source>
        <dbReference type="ARBA" id="ARBA00022490"/>
    </source>
</evidence>
<proteinExistence type="inferred from homology"/>
<dbReference type="CDD" id="cd02163">
    <property type="entry name" value="PPAT"/>
    <property type="match status" value="1"/>
</dbReference>
<evidence type="ECO:0000256" key="3">
    <source>
        <dbReference type="ARBA" id="ARBA00022695"/>
    </source>
</evidence>
<comment type="pathway">
    <text evidence="9">Cofactor biosynthesis; coenzyme A biosynthesis; CoA from (R)-pantothenate: step 4/5.</text>
</comment>
<dbReference type="Pfam" id="PF01467">
    <property type="entry name" value="CTP_transf_like"/>
    <property type="match status" value="1"/>
</dbReference>
<dbReference type="GO" id="GO:0005524">
    <property type="term" value="F:ATP binding"/>
    <property type="evidence" value="ECO:0007669"/>
    <property type="project" value="UniProtKB-KW"/>
</dbReference>
<keyword evidence="7 9" id="KW-0173">Coenzyme A biosynthesis</keyword>
<feature type="binding site" evidence="9">
    <location>
        <position position="88"/>
    </location>
    <ligand>
        <name>substrate</name>
    </ligand>
</feature>
<dbReference type="GO" id="GO:0005737">
    <property type="term" value="C:cytoplasm"/>
    <property type="evidence" value="ECO:0007669"/>
    <property type="project" value="UniProtKB-SubCell"/>
</dbReference>
<feature type="binding site" evidence="9">
    <location>
        <position position="42"/>
    </location>
    <ligand>
        <name>substrate</name>
    </ligand>
</feature>
<comment type="subunit">
    <text evidence="9">Homohexamer.</text>
</comment>
<dbReference type="GO" id="GO:0004595">
    <property type="term" value="F:pantetheine-phosphate adenylyltransferase activity"/>
    <property type="evidence" value="ECO:0007669"/>
    <property type="project" value="UniProtKB-UniRule"/>
</dbReference>
<dbReference type="PANTHER" id="PTHR21342">
    <property type="entry name" value="PHOSPHOPANTETHEINE ADENYLYLTRANSFERASE"/>
    <property type="match status" value="1"/>
</dbReference>
<dbReference type="Gene3D" id="3.40.50.620">
    <property type="entry name" value="HUPs"/>
    <property type="match status" value="1"/>
</dbReference>
<keyword evidence="5 9" id="KW-0067">ATP-binding</keyword>
<keyword evidence="3 9" id="KW-0548">Nucleotidyltransferase</keyword>
<feature type="binding site" evidence="9">
    <location>
        <position position="99"/>
    </location>
    <ligand>
        <name>ATP</name>
        <dbReference type="ChEBI" id="CHEBI:30616"/>
    </ligand>
</feature>
<comment type="subcellular location">
    <subcellularLocation>
        <location evidence="9">Cytoplasm</location>
    </subcellularLocation>
</comment>
<dbReference type="HAMAP" id="MF_00151">
    <property type="entry name" value="PPAT_bact"/>
    <property type="match status" value="1"/>
</dbReference>
<evidence type="ECO:0000256" key="4">
    <source>
        <dbReference type="ARBA" id="ARBA00022741"/>
    </source>
</evidence>
<feature type="binding site" evidence="9">
    <location>
        <begin position="10"/>
        <end position="11"/>
    </location>
    <ligand>
        <name>ATP</name>
        <dbReference type="ChEBI" id="CHEBI:30616"/>
    </ligand>
</feature>
<dbReference type="SUPFAM" id="SSF52374">
    <property type="entry name" value="Nucleotidylyl transferase"/>
    <property type="match status" value="1"/>
</dbReference>
<keyword evidence="4 9" id="KW-0547">Nucleotide-binding</keyword>
<comment type="similarity">
    <text evidence="9">Belongs to the bacterial CoaD family.</text>
</comment>
<dbReference type="RefSeq" id="WP_111598693.1">
    <property type="nucleotide sequence ID" value="NZ_QLLL01000006.1"/>
</dbReference>
<comment type="catalytic activity">
    <reaction evidence="8 9">
        <text>(R)-4'-phosphopantetheine + ATP + H(+) = 3'-dephospho-CoA + diphosphate</text>
        <dbReference type="Rhea" id="RHEA:19801"/>
        <dbReference type="ChEBI" id="CHEBI:15378"/>
        <dbReference type="ChEBI" id="CHEBI:30616"/>
        <dbReference type="ChEBI" id="CHEBI:33019"/>
        <dbReference type="ChEBI" id="CHEBI:57328"/>
        <dbReference type="ChEBI" id="CHEBI:61723"/>
        <dbReference type="EC" id="2.7.7.3"/>
    </reaction>
</comment>
<evidence type="ECO:0000256" key="6">
    <source>
        <dbReference type="ARBA" id="ARBA00022842"/>
    </source>
</evidence>
<gene>
    <name evidence="9" type="primary">coaD</name>
    <name evidence="11" type="ORF">LX64_03253</name>
</gene>
<dbReference type="EC" id="2.7.7.3" evidence="9"/>
<keyword evidence="1 9" id="KW-0963">Cytoplasm</keyword>
<evidence type="ECO:0000313" key="12">
    <source>
        <dbReference type="Proteomes" id="UP000249547"/>
    </source>
</evidence>
<dbReference type="AlphaFoldDB" id="A0A327QEN7"/>
<dbReference type="Proteomes" id="UP000249547">
    <property type="component" value="Unassembled WGS sequence"/>
</dbReference>
<feature type="binding site" evidence="9">
    <location>
        <position position="10"/>
    </location>
    <ligand>
        <name>substrate</name>
    </ligand>
</feature>
<feature type="binding site" evidence="9">
    <location>
        <begin position="124"/>
        <end position="130"/>
    </location>
    <ligand>
        <name>ATP</name>
        <dbReference type="ChEBI" id="CHEBI:30616"/>
    </ligand>
</feature>
<evidence type="ECO:0000256" key="5">
    <source>
        <dbReference type="ARBA" id="ARBA00022840"/>
    </source>
</evidence>
<feature type="site" description="Transition state stabilizer" evidence="9">
    <location>
        <position position="18"/>
    </location>
</feature>
<evidence type="ECO:0000259" key="10">
    <source>
        <dbReference type="Pfam" id="PF01467"/>
    </source>
</evidence>
<evidence type="ECO:0000256" key="9">
    <source>
        <dbReference type="HAMAP-Rule" id="MF_00151"/>
    </source>
</evidence>
<feature type="binding site" evidence="9">
    <location>
        <position position="74"/>
    </location>
    <ligand>
        <name>substrate</name>
    </ligand>
</feature>
<comment type="caution">
    <text evidence="11">The sequence shown here is derived from an EMBL/GenBank/DDBJ whole genome shotgun (WGS) entry which is preliminary data.</text>
</comment>
<evidence type="ECO:0000256" key="7">
    <source>
        <dbReference type="ARBA" id="ARBA00022993"/>
    </source>
</evidence>
<dbReference type="NCBIfam" id="TIGR00125">
    <property type="entry name" value="cyt_tran_rel"/>
    <property type="match status" value="1"/>
</dbReference>
<dbReference type="PRINTS" id="PR01020">
    <property type="entry name" value="LPSBIOSNTHSS"/>
</dbReference>
<dbReference type="OrthoDB" id="9806661at2"/>
<dbReference type="InterPro" id="IPR014729">
    <property type="entry name" value="Rossmann-like_a/b/a_fold"/>
</dbReference>
<accession>A0A327QEN7</accession>
<feature type="domain" description="Cytidyltransferase-like" evidence="10">
    <location>
        <begin position="6"/>
        <end position="134"/>
    </location>
</feature>
<comment type="function">
    <text evidence="9">Reversibly transfers an adenylyl group from ATP to 4'-phosphopantetheine, yielding dephospho-CoA (dPCoA) and pyrophosphate.</text>
</comment>
<dbReference type="InterPro" id="IPR004821">
    <property type="entry name" value="Cyt_trans-like"/>
</dbReference>
<evidence type="ECO:0000313" key="11">
    <source>
        <dbReference type="EMBL" id="RAJ02244.1"/>
    </source>
</evidence>
<organism evidence="11 12">
    <name type="scientific">Chitinophaga skermanii</name>
    <dbReference type="NCBI Taxonomy" id="331697"/>
    <lineage>
        <taxon>Bacteria</taxon>
        <taxon>Pseudomonadati</taxon>
        <taxon>Bacteroidota</taxon>
        <taxon>Chitinophagia</taxon>
        <taxon>Chitinophagales</taxon>
        <taxon>Chitinophagaceae</taxon>
        <taxon>Chitinophaga</taxon>
    </lineage>
</organism>
<comment type="cofactor">
    <cofactor evidence="9">
        <name>Mg(2+)</name>
        <dbReference type="ChEBI" id="CHEBI:18420"/>
    </cofactor>
</comment>
<evidence type="ECO:0000256" key="2">
    <source>
        <dbReference type="ARBA" id="ARBA00022679"/>
    </source>
</evidence>
<evidence type="ECO:0000256" key="8">
    <source>
        <dbReference type="ARBA" id="ARBA00029346"/>
    </source>
</evidence>
<protein>
    <recommendedName>
        <fullName evidence="9">Phosphopantetheine adenylyltransferase</fullName>
        <ecNumber evidence="9">2.7.7.3</ecNumber>
    </recommendedName>
    <alternativeName>
        <fullName evidence="9">Dephospho-CoA pyrophosphorylase</fullName>
    </alternativeName>
    <alternativeName>
        <fullName evidence="9">Pantetheine-phosphate adenylyltransferase</fullName>
        <shortName evidence="9">PPAT</shortName>
    </alternativeName>
</protein>
<feature type="binding site" evidence="9">
    <location>
        <begin position="89"/>
        <end position="91"/>
    </location>
    <ligand>
        <name>ATP</name>
        <dbReference type="ChEBI" id="CHEBI:30616"/>
    </ligand>
</feature>